<feature type="chain" id="PRO_5026350888" description="Crh-like protein" evidence="18">
    <location>
        <begin position="22"/>
        <end position="456"/>
    </location>
</feature>
<evidence type="ECO:0000256" key="18">
    <source>
        <dbReference type="SAM" id="SignalP"/>
    </source>
</evidence>
<evidence type="ECO:0000256" key="12">
    <source>
        <dbReference type="ARBA" id="ARBA00023316"/>
    </source>
</evidence>
<keyword evidence="10" id="KW-0449">Lipoprotein</keyword>
<dbReference type="EC" id="3.2.-.-" evidence="15"/>
<feature type="signal peptide" evidence="18">
    <location>
        <begin position="1"/>
        <end position="21"/>
    </location>
</feature>
<evidence type="ECO:0000256" key="5">
    <source>
        <dbReference type="ARBA" id="ARBA00022679"/>
    </source>
</evidence>
<evidence type="ECO:0000256" key="8">
    <source>
        <dbReference type="ARBA" id="ARBA00023136"/>
    </source>
</evidence>
<keyword evidence="12" id="KW-0961">Cell wall biogenesis/degradation</keyword>
<dbReference type="InterPro" id="IPR050546">
    <property type="entry name" value="Glycosyl_Hydrlase_16"/>
</dbReference>
<dbReference type="AlphaFoldDB" id="A0A6G1GJD9"/>
<evidence type="ECO:0000256" key="2">
    <source>
        <dbReference type="ARBA" id="ARBA00004589"/>
    </source>
</evidence>
<keyword evidence="7 15" id="KW-0378">Hydrolase</keyword>
<evidence type="ECO:0000256" key="14">
    <source>
        <dbReference type="ARBA" id="ARBA00093308"/>
    </source>
</evidence>
<evidence type="ECO:0000256" key="4">
    <source>
        <dbReference type="ARBA" id="ARBA00022676"/>
    </source>
</evidence>
<evidence type="ECO:0000313" key="20">
    <source>
        <dbReference type="EMBL" id="KAF1980879.1"/>
    </source>
</evidence>
<keyword evidence="8 15" id="KW-0472">Membrane</keyword>
<dbReference type="Gene3D" id="2.60.120.200">
    <property type="match status" value="1"/>
</dbReference>
<feature type="compositionally biased region" description="Low complexity" evidence="17">
    <location>
        <begin position="349"/>
        <end position="369"/>
    </location>
</feature>
<keyword evidence="3" id="KW-0336">GPI-anchor</keyword>
<dbReference type="EMBL" id="ML977216">
    <property type="protein sequence ID" value="KAF1980879.1"/>
    <property type="molecule type" value="Genomic_DNA"/>
</dbReference>
<comment type="catalytic activity">
    <reaction evidence="1">
        <text>Random endo-hydrolysis of N-acetyl-beta-D-glucosaminide (1-&gt;4)-beta-linkages in chitin and chitodextrins.</text>
        <dbReference type="EC" id="3.2.1.14"/>
    </reaction>
</comment>
<dbReference type="PROSITE" id="PS00026">
    <property type="entry name" value="CHIT_BIND_I_1"/>
    <property type="match status" value="1"/>
</dbReference>
<evidence type="ECO:0000256" key="1">
    <source>
        <dbReference type="ARBA" id="ARBA00000822"/>
    </source>
</evidence>
<dbReference type="GO" id="GO:0098552">
    <property type="term" value="C:side of membrane"/>
    <property type="evidence" value="ECO:0007669"/>
    <property type="project" value="UniProtKB-KW"/>
</dbReference>
<organism evidence="20 21">
    <name type="scientific">Aulographum hederae CBS 113979</name>
    <dbReference type="NCBI Taxonomy" id="1176131"/>
    <lineage>
        <taxon>Eukaryota</taxon>
        <taxon>Fungi</taxon>
        <taxon>Dikarya</taxon>
        <taxon>Ascomycota</taxon>
        <taxon>Pezizomycotina</taxon>
        <taxon>Dothideomycetes</taxon>
        <taxon>Pleosporomycetidae</taxon>
        <taxon>Aulographales</taxon>
        <taxon>Aulographaceae</taxon>
    </lineage>
</organism>
<name>A0A6G1GJD9_9PEZI</name>
<dbReference type="CDD" id="cd02183">
    <property type="entry name" value="GH16_fungal_CRH1_transglycosylase"/>
    <property type="match status" value="1"/>
</dbReference>
<keyword evidence="11" id="KW-0326">Glycosidase</keyword>
<proteinExistence type="inferred from homology"/>
<keyword evidence="6 18" id="KW-0732">Signal</keyword>
<dbReference type="GO" id="GO:0005975">
    <property type="term" value="P:carbohydrate metabolic process"/>
    <property type="evidence" value="ECO:0007669"/>
    <property type="project" value="InterPro"/>
</dbReference>
<evidence type="ECO:0000256" key="11">
    <source>
        <dbReference type="ARBA" id="ARBA00023295"/>
    </source>
</evidence>
<dbReference type="GO" id="GO:0008843">
    <property type="term" value="F:endochitinase activity"/>
    <property type="evidence" value="ECO:0007669"/>
    <property type="project" value="UniProtKB-EC"/>
</dbReference>
<keyword evidence="4" id="KW-0328">Glycosyltransferase</keyword>
<evidence type="ECO:0000256" key="3">
    <source>
        <dbReference type="ARBA" id="ARBA00022622"/>
    </source>
</evidence>
<feature type="region of interest" description="Disordered" evidence="17">
    <location>
        <begin position="339"/>
        <end position="429"/>
    </location>
</feature>
<comment type="subcellular location">
    <subcellularLocation>
        <location evidence="2">Membrane</location>
        <topology evidence="2">Lipid-anchor</topology>
        <topology evidence="2">GPI-anchor</topology>
    </subcellularLocation>
</comment>
<protein>
    <recommendedName>
        <fullName evidence="15">Crh-like protein</fullName>
        <ecNumber evidence="15">3.2.-.-</ecNumber>
    </recommendedName>
</protein>
<accession>A0A6G1GJD9</accession>
<comment type="similarity">
    <text evidence="13">Belongs to the glycosyl hydrolase 16 family. CRH1 subfamily.</text>
</comment>
<feature type="compositionally biased region" description="Gly residues" evidence="17">
    <location>
        <begin position="402"/>
        <end position="424"/>
    </location>
</feature>
<dbReference type="GO" id="GO:0031505">
    <property type="term" value="P:fungal-type cell wall organization"/>
    <property type="evidence" value="ECO:0007669"/>
    <property type="project" value="TreeGrafter"/>
</dbReference>
<dbReference type="OrthoDB" id="4781at2759"/>
<evidence type="ECO:0000313" key="21">
    <source>
        <dbReference type="Proteomes" id="UP000800041"/>
    </source>
</evidence>
<dbReference type="Pfam" id="PF00722">
    <property type="entry name" value="Glyco_hydro_16"/>
    <property type="match status" value="1"/>
</dbReference>
<evidence type="ECO:0000256" key="13">
    <source>
        <dbReference type="ARBA" id="ARBA00038074"/>
    </source>
</evidence>
<dbReference type="GO" id="GO:0009277">
    <property type="term" value="C:fungal-type cell wall"/>
    <property type="evidence" value="ECO:0007669"/>
    <property type="project" value="TreeGrafter"/>
</dbReference>
<keyword evidence="21" id="KW-1185">Reference proteome</keyword>
<gene>
    <name evidence="20" type="ORF">K402DRAFT_467971</name>
</gene>
<evidence type="ECO:0000256" key="16">
    <source>
        <dbReference type="PIRSR" id="PIRSR037299-1"/>
    </source>
</evidence>
<dbReference type="PANTHER" id="PTHR10963">
    <property type="entry name" value="GLYCOSYL HYDROLASE-RELATED"/>
    <property type="match status" value="1"/>
</dbReference>
<keyword evidence="5" id="KW-0808">Transferase</keyword>
<evidence type="ECO:0000256" key="7">
    <source>
        <dbReference type="ARBA" id="ARBA00022801"/>
    </source>
</evidence>
<feature type="domain" description="GH16" evidence="19">
    <location>
        <begin position="76"/>
        <end position="278"/>
    </location>
</feature>
<comment type="function">
    <text evidence="14">Dual chitinase/transglycosylase that plays a role in cell wall architecture. Chitinase and transglycosylase activities are coupled. Required for the polysaccharide cross-linking at the septa and the cell wall. More specifically, transfers chitin to 1,6-beta-glucan in the cell wall.</text>
</comment>
<dbReference type="Proteomes" id="UP000800041">
    <property type="component" value="Unassembled WGS sequence"/>
</dbReference>
<evidence type="ECO:0000256" key="6">
    <source>
        <dbReference type="ARBA" id="ARBA00022729"/>
    </source>
</evidence>
<dbReference type="PANTHER" id="PTHR10963:SF22">
    <property type="entry name" value="GLYCOSIDASE CRH2-RELATED"/>
    <property type="match status" value="1"/>
</dbReference>
<sequence length="456" mass="46890">MGRSIVAFAAVLSLFSSFILAQNIPKCGPGSPCPASAPCCSQYGQCGVGAYCLGGCDPLFSHKLTSCVPAPVCSSADYQLNSLDNAAPINKYLGDASNTNWVYSGTPATYQGDSLLLTMAQDTVGTLIASTRYVWYGKISATLSTSQGAGVVTAFIMMSDVKDEIDFEFVGTDLEHAQSNFYSQGVTNYNNGANLSTSNTLENTHTYTIDWQPDQITWAIDGNVMRTVKRDSTWNATANRFDFPQTPSRIMLSLWPAGLPSNGAGTIAWGGGLVDWNSPLMQNGYYYARVHEVKVDCYDPPPGANINGRKSYIYTDAAGTNNTVQITDKLVTLASLQATGEDPGVDPDASQSSSASGTSTASSSASTSAEPESVPGMVGAGGMSEDTTSLAGGDSGAAPTGAAGGQAGSGQSGGNGGFSQGGSSQGANSGADVVKVEKLGGSVIAILIAIAAVMVL</sequence>
<dbReference type="InterPro" id="IPR013320">
    <property type="entry name" value="ConA-like_dom_sf"/>
</dbReference>
<reference evidence="20" key="1">
    <citation type="journal article" date="2020" name="Stud. Mycol.">
        <title>101 Dothideomycetes genomes: a test case for predicting lifestyles and emergence of pathogens.</title>
        <authorList>
            <person name="Haridas S."/>
            <person name="Albert R."/>
            <person name="Binder M."/>
            <person name="Bloem J."/>
            <person name="Labutti K."/>
            <person name="Salamov A."/>
            <person name="Andreopoulos B."/>
            <person name="Baker S."/>
            <person name="Barry K."/>
            <person name="Bills G."/>
            <person name="Bluhm B."/>
            <person name="Cannon C."/>
            <person name="Castanera R."/>
            <person name="Culley D."/>
            <person name="Daum C."/>
            <person name="Ezra D."/>
            <person name="Gonzalez J."/>
            <person name="Henrissat B."/>
            <person name="Kuo A."/>
            <person name="Liang C."/>
            <person name="Lipzen A."/>
            <person name="Lutzoni F."/>
            <person name="Magnuson J."/>
            <person name="Mondo S."/>
            <person name="Nolan M."/>
            <person name="Ohm R."/>
            <person name="Pangilinan J."/>
            <person name="Park H.-J."/>
            <person name="Ramirez L."/>
            <person name="Alfaro M."/>
            <person name="Sun H."/>
            <person name="Tritt A."/>
            <person name="Yoshinaga Y."/>
            <person name="Zwiers L.-H."/>
            <person name="Turgeon B."/>
            <person name="Goodwin S."/>
            <person name="Spatafora J."/>
            <person name="Crous P."/>
            <person name="Grigoriev I."/>
        </authorList>
    </citation>
    <scope>NUCLEOTIDE SEQUENCE</scope>
    <source>
        <strain evidence="20">CBS 113979</strain>
    </source>
</reference>
<dbReference type="InterPro" id="IPR018371">
    <property type="entry name" value="Chitin-binding_1_CS"/>
</dbReference>
<keyword evidence="9" id="KW-0325">Glycoprotein</keyword>
<evidence type="ECO:0000256" key="15">
    <source>
        <dbReference type="PIRNR" id="PIRNR037299"/>
    </source>
</evidence>
<dbReference type="GO" id="GO:0008061">
    <property type="term" value="F:chitin binding"/>
    <property type="evidence" value="ECO:0007669"/>
    <property type="project" value="InterPro"/>
</dbReference>
<feature type="active site" description="Nucleophile" evidence="16">
    <location>
        <position position="164"/>
    </location>
</feature>
<dbReference type="InterPro" id="IPR000757">
    <property type="entry name" value="Beta-glucanase-like"/>
</dbReference>
<evidence type="ECO:0000256" key="17">
    <source>
        <dbReference type="SAM" id="MobiDB-lite"/>
    </source>
</evidence>
<feature type="active site" description="Proton donor" evidence="16">
    <location>
        <position position="168"/>
    </location>
</feature>
<dbReference type="PIRSF" id="PIRSF037299">
    <property type="entry name" value="Glycosidase_CRH1_prd"/>
    <property type="match status" value="1"/>
</dbReference>
<dbReference type="FunFam" id="2.60.120.200:FF:000159">
    <property type="entry name" value="Glycosidase"/>
    <property type="match status" value="1"/>
</dbReference>
<dbReference type="PROSITE" id="PS51762">
    <property type="entry name" value="GH16_2"/>
    <property type="match status" value="1"/>
</dbReference>
<dbReference type="SUPFAM" id="SSF49899">
    <property type="entry name" value="Concanavalin A-like lectins/glucanases"/>
    <property type="match status" value="1"/>
</dbReference>
<evidence type="ECO:0000256" key="9">
    <source>
        <dbReference type="ARBA" id="ARBA00023180"/>
    </source>
</evidence>
<evidence type="ECO:0000259" key="19">
    <source>
        <dbReference type="PROSITE" id="PS51762"/>
    </source>
</evidence>
<evidence type="ECO:0000256" key="10">
    <source>
        <dbReference type="ARBA" id="ARBA00023288"/>
    </source>
</evidence>
<dbReference type="GO" id="GO:0016757">
    <property type="term" value="F:glycosyltransferase activity"/>
    <property type="evidence" value="ECO:0007669"/>
    <property type="project" value="UniProtKB-KW"/>
</dbReference>
<dbReference type="InterPro" id="IPR017168">
    <property type="entry name" value="CHR-like"/>
</dbReference>